<name>A0ABU0LDT9_XANAG</name>
<reference evidence="1 2" key="1">
    <citation type="submission" date="2023-07" db="EMBL/GenBank/DDBJ databases">
        <title>Genomic Encyclopedia of Type Strains, Phase IV (KMG-IV): sequencing the most valuable type-strain genomes for metagenomic binning, comparative biology and taxonomic classification.</title>
        <authorList>
            <person name="Goeker M."/>
        </authorList>
    </citation>
    <scope>NUCLEOTIDE SEQUENCE [LARGE SCALE GENOMIC DNA]</scope>
    <source>
        <strain evidence="1 2">DSM 3770</strain>
    </source>
</reference>
<gene>
    <name evidence="1" type="ORF">QOZ94_002054</name>
</gene>
<keyword evidence="2" id="KW-1185">Reference proteome</keyword>
<organism evidence="1 2">
    <name type="scientific">Xanthobacter agilis</name>
    <dbReference type="NCBI Taxonomy" id="47492"/>
    <lineage>
        <taxon>Bacteria</taxon>
        <taxon>Pseudomonadati</taxon>
        <taxon>Pseudomonadota</taxon>
        <taxon>Alphaproteobacteria</taxon>
        <taxon>Hyphomicrobiales</taxon>
        <taxon>Xanthobacteraceae</taxon>
        <taxon>Xanthobacter</taxon>
    </lineage>
</organism>
<comment type="caution">
    <text evidence="1">The sequence shown here is derived from an EMBL/GenBank/DDBJ whole genome shotgun (WGS) entry which is preliminary data.</text>
</comment>
<accession>A0ABU0LDT9</accession>
<protein>
    <recommendedName>
        <fullName evidence="3">N-acetyltransferase domain-containing protein</fullName>
    </recommendedName>
</protein>
<evidence type="ECO:0000313" key="2">
    <source>
        <dbReference type="Proteomes" id="UP001241747"/>
    </source>
</evidence>
<dbReference type="EMBL" id="JAUSVY010000004">
    <property type="protein sequence ID" value="MDQ0505258.1"/>
    <property type="molecule type" value="Genomic_DNA"/>
</dbReference>
<proteinExistence type="predicted"/>
<dbReference type="RefSeq" id="WP_237344435.1">
    <property type="nucleotide sequence ID" value="NZ_JABWGX010000004.1"/>
</dbReference>
<evidence type="ECO:0000313" key="1">
    <source>
        <dbReference type="EMBL" id="MDQ0505258.1"/>
    </source>
</evidence>
<evidence type="ECO:0008006" key="3">
    <source>
        <dbReference type="Google" id="ProtNLM"/>
    </source>
</evidence>
<dbReference type="Proteomes" id="UP001241747">
    <property type="component" value="Unassembled WGS sequence"/>
</dbReference>
<sequence length="158" mass="16840">MAELTQRRASLADVQGIWGLLRQVSADVPFALDSELEQESILSELVACCTSGLTPIAVDNEKGIVGALLARRDDLEWGLRNNPAIHVAYAAMAPGFRDPDLFAQLLGAVTGQKVSVFASVKAGEQQGFATALSAQGFTHEITAANGWGDLYQWTPPAQ</sequence>